<gene>
    <name evidence="2" type="ORF">CAAN4_H18360</name>
</gene>
<keyword evidence="1" id="KW-0472">Membrane</keyword>
<keyword evidence="1" id="KW-1133">Transmembrane helix</keyword>
<dbReference type="InterPro" id="IPR025187">
    <property type="entry name" value="DUF4112"/>
</dbReference>
<reference evidence="2 3" key="1">
    <citation type="submission" date="2024-01" db="EMBL/GenBank/DDBJ databases">
        <authorList>
            <consortium name="Genoscope - CEA"/>
            <person name="William W."/>
        </authorList>
    </citation>
    <scope>NUCLEOTIDE SEQUENCE [LARGE SCALE GENOMIC DNA]</scope>
    <source>
        <strain evidence="2 3">29B2s-10</strain>
    </source>
</reference>
<name>A0ABP0EQ32_9ASCO</name>
<feature type="transmembrane region" description="Helical" evidence="1">
    <location>
        <begin position="128"/>
        <end position="151"/>
    </location>
</feature>
<dbReference type="EMBL" id="OZ004260">
    <property type="protein sequence ID" value="CAK7921791.1"/>
    <property type="molecule type" value="Genomic_DNA"/>
</dbReference>
<evidence type="ECO:0008006" key="4">
    <source>
        <dbReference type="Google" id="ProtNLM"/>
    </source>
</evidence>
<dbReference type="Proteomes" id="UP001497600">
    <property type="component" value="Chromosome H"/>
</dbReference>
<evidence type="ECO:0000256" key="1">
    <source>
        <dbReference type="SAM" id="Phobius"/>
    </source>
</evidence>
<accession>A0ABP0EQ32</accession>
<keyword evidence="3" id="KW-1185">Reference proteome</keyword>
<evidence type="ECO:0000313" key="2">
    <source>
        <dbReference type="EMBL" id="CAK7921791.1"/>
    </source>
</evidence>
<proteinExistence type="predicted"/>
<dbReference type="Pfam" id="PF13430">
    <property type="entry name" value="DUF4112"/>
    <property type="match status" value="1"/>
</dbReference>
<feature type="transmembrane region" description="Helical" evidence="1">
    <location>
        <begin position="84"/>
        <end position="108"/>
    </location>
</feature>
<organism evidence="2 3">
    <name type="scientific">[Candida] anglica</name>
    <dbReference type="NCBI Taxonomy" id="148631"/>
    <lineage>
        <taxon>Eukaryota</taxon>
        <taxon>Fungi</taxon>
        <taxon>Dikarya</taxon>
        <taxon>Ascomycota</taxon>
        <taxon>Saccharomycotina</taxon>
        <taxon>Pichiomycetes</taxon>
        <taxon>Debaryomycetaceae</taxon>
        <taxon>Kurtzmaniella</taxon>
    </lineage>
</organism>
<dbReference type="PANTHER" id="PTHR35519">
    <property type="entry name" value="MEMBRANE PROTEINS"/>
    <property type="match status" value="1"/>
</dbReference>
<evidence type="ECO:0000313" key="3">
    <source>
        <dbReference type="Proteomes" id="UP001497600"/>
    </source>
</evidence>
<protein>
    <recommendedName>
        <fullName evidence="4">DUF4112 domain-containing protein</fullName>
    </recommendedName>
</protein>
<dbReference type="PANTHER" id="PTHR35519:SF2">
    <property type="entry name" value="PH DOMAIN PROTEIN"/>
    <property type="match status" value="1"/>
</dbReference>
<keyword evidence="1" id="KW-0812">Transmembrane</keyword>
<sequence length="188" mass="21419">MSSILYRYFLKKTNLDSVLKIGPDEDPYFEEIPSEDLHFYQRQGAKRKRKSPLIVPAKDLKVLESVKRKAYRLDLQLSICGLRLGWAAIIGFIPWAGTIICALLAMQVVNRAGDIEGGLPPAIRSKMLANVTFDFAIGLIPVVGDFINVLYRCNSRNFIILEKYLVEKYTREAQGLKPRMDKLEREIA</sequence>